<evidence type="ECO:0000256" key="1">
    <source>
        <dbReference type="ARBA" id="ARBA00003141"/>
    </source>
</evidence>
<dbReference type="InterPro" id="IPR012839">
    <property type="entry name" value="Organic_radical_activase"/>
</dbReference>
<dbReference type="PANTHER" id="PTHR30352:SF5">
    <property type="entry name" value="PYRUVATE FORMATE-LYASE 1-ACTIVATING ENZYME"/>
    <property type="match status" value="1"/>
</dbReference>
<evidence type="ECO:0000256" key="7">
    <source>
        <dbReference type="ARBA" id="ARBA00022490"/>
    </source>
</evidence>
<keyword evidence="8" id="KW-0119">Carbohydrate metabolism</keyword>
<dbReference type="Proteomes" id="UP000751852">
    <property type="component" value="Unassembled WGS sequence"/>
</dbReference>
<keyword evidence="17" id="KW-0456">Lyase</keyword>
<dbReference type="EC" id="1.97.1.4" evidence="4 15"/>
<gene>
    <name evidence="17" type="primary">pflA</name>
    <name evidence="17" type="ORF">HHH54_01940</name>
</gene>
<evidence type="ECO:0000313" key="17">
    <source>
        <dbReference type="EMBL" id="MBI5974357.1"/>
    </source>
</evidence>
<evidence type="ECO:0000256" key="9">
    <source>
        <dbReference type="ARBA" id="ARBA00022691"/>
    </source>
</evidence>
<evidence type="ECO:0000256" key="14">
    <source>
        <dbReference type="ARBA" id="ARBA00047533"/>
    </source>
</evidence>
<comment type="cofactor">
    <cofactor evidence="15">
        <name>[4Fe-4S] cluster</name>
        <dbReference type="ChEBI" id="CHEBI:49883"/>
    </cofactor>
    <text evidence="15">Binds 1 [4Fe-4S] cluster. The cluster is coordinated with 3 cysteines and an exchangeable S-adenosyl-L-methionine.</text>
</comment>
<dbReference type="SFLD" id="SFLDG01066">
    <property type="entry name" value="organic_radical-activating_enz"/>
    <property type="match status" value="1"/>
</dbReference>
<dbReference type="RefSeq" id="WP_198617144.1">
    <property type="nucleotide sequence ID" value="NZ_JABANU010000003.1"/>
</dbReference>
<dbReference type="PROSITE" id="PS51918">
    <property type="entry name" value="RADICAL_SAM"/>
    <property type="match status" value="1"/>
</dbReference>
<dbReference type="Gene3D" id="3.20.20.70">
    <property type="entry name" value="Aldolase class I"/>
    <property type="match status" value="1"/>
</dbReference>
<keyword evidence="12 15" id="KW-0408">Iron</keyword>
<keyword evidence="7 15" id="KW-0963">Cytoplasm</keyword>
<dbReference type="GO" id="GO:0016829">
    <property type="term" value="F:lyase activity"/>
    <property type="evidence" value="ECO:0007669"/>
    <property type="project" value="UniProtKB-KW"/>
</dbReference>
<keyword evidence="11 15" id="KW-0560">Oxidoreductase</keyword>
<reference evidence="17 18" key="1">
    <citation type="submission" date="2020-04" db="EMBL/GenBank/DDBJ databases">
        <title>Staphylococcus species from domestic dog.</title>
        <authorList>
            <person name="Paterson G.K."/>
        </authorList>
    </citation>
    <scope>NUCLEOTIDE SEQUENCE [LARGE SCALE GENOMIC DNA]</scope>
    <source>
        <strain evidence="17 18">H16/1A</strain>
    </source>
</reference>
<dbReference type="InterPro" id="IPR034465">
    <property type="entry name" value="Pyruvate_for-lyase_activase"/>
</dbReference>
<dbReference type="InterPro" id="IPR058240">
    <property type="entry name" value="rSAM_sf"/>
</dbReference>
<evidence type="ECO:0000256" key="5">
    <source>
        <dbReference type="ARBA" id="ARBA00021356"/>
    </source>
</evidence>
<dbReference type="InterPro" id="IPR040074">
    <property type="entry name" value="BssD/PflA/YjjW"/>
</dbReference>
<dbReference type="Pfam" id="PF04055">
    <property type="entry name" value="Radical_SAM"/>
    <property type="match status" value="1"/>
</dbReference>
<dbReference type="InterPro" id="IPR012838">
    <property type="entry name" value="PFL1_activating"/>
</dbReference>
<dbReference type="InterPro" id="IPR034457">
    <property type="entry name" value="Organic_radical-activating"/>
</dbReference>
<dbReference type="PANTHER" id="PTHR30352">
    <property type="entry name" value="PYRUVATE FORMATE-LYASE-ACTIVATING ENZYME"/>
    <property type="match status" value="1"/>
</dbReference>
<dbReference type="CDD" id="cd01335">
    <property type="entry name" value="Radical_SAM"/>
    <property type="match status" value="1"/>
</dbReference>
<evidence type="ECO:0000256" key="10">
    <source>
        <dbReference type="ARBA" id="ARBA00022723"/>
    </source>
</evidence>
<keyword evidence="8" id="KW-0313">Glucose metabolism</keyword>
<name>A0ABS0T6H5_9STAP</name>
<dbReference type="EMBL" id="JABANU010000003">
    <property type="protein sequence ID" value="MBI5974357.1"/>
    <property type="molecule type" value="Genomic_DNA"/>
</dbReference>
<dbReference type="SFLD" id="SFLDG01118">
    <property type="entry name" value="activating_enzymes__group_2"/>
    <property type="match status" value="1"/>
</dbReference>
<keyword evidence="18" id="KW-1185">Reference proteome</keyword>
<dbReference type="PIRSF" id="PIRSF000371">
    <property type="entry name" value="PFL_act_enz"/>
    <property type="match status" value="1"/>
</dbReference>
<dbReference type="InterPro" id="IPR013785">
    <property type="entry name" value="Aldolase_TIM"/>
</dbReference>
<dbReference type="PROSITE" id="PS01087">
    <property type="entry name" value="RADICAL_ACTIVATING"/>
    <property type="match status" value="1"/>
</dbReference>
<feature type="domain" description="Radical SAM core" evidence="16">
    <location>
        <begin position="14"/>
        <end position="243"/>
    </location>
</feature>
<evidence type="ECO:0000256" key="6">
    <source>
        <dbReference type="ARBA" id="ARBA00022485"/>
    </source>
</evidence>
<keyword evidence="17" id="KW-0670">Pyruvate</keyword>
<proteinExistence type="inferred from homology"/>
<dbReference type="SFLD" id="SFLDS00029">
    <property type="entry name" value="Radical_SAM"/>
    <property type="match status" value="1"/>
</dbReference>
<keyword evidence="6 15" id="KW-0004">4Fe-4S</keyword>
<comment type="catalytic activity">
    <reaction evidence="14 15">
        <text>glycyl-[formate C-acetyltransferase] + reduced [flavodoxin] + S-adenosyl-L-methionine = glycin-2-yl radical-[formate C-acetyltransferase] + semiquinone [flavodoxin] + 5'-deoxyadenosine + L-methionine + H(+)</text>
        <dbReference type="Rhea" id="RHEA:19225"/>
        <dbReference type="Rhea" id="RHEA-COMP:10622"/>
        <dbReference type="Rhea" id="RHEA-COMP:12190"/>
        <dbReference type="Rhea" id="RHEA-COMP:12191"/>
        <dbReference type="Rhea" id="RHEA-COMP:14480"/>
        <dbReference type="ChEBI" id="CHEBI:15378"/>
        <dbReference type="ChEBI" id="CHEBI:17319"/>
        <dbReference type="ChEBI" id="CHEBI:29947"/>
        <dbReference type="ChEBI" id="CHEBI:32722"/>
        <dbReference type="ChEBI" id="CHEBI:57618"/>
        <dbReference type="ChEBI" id="CHEBI:57844"/>
        <dbReference type="ChEBI" id="CHEBI:59789"/>
        <dbReference type="ChEBI" id="CHEBI:140311"/>
        <dbReference type="EC" id="1.97.1.4"/>
    </reaction>
</comment>
<protein>
    <recommendedName>
        <fullName evidence="5 15">Pyruvate formate-lyase-activating enzyme</fullName>
        <ecNumber evidence="4 15">1.97.1.4</ecNumber>
    </recommendedName>
</protein>
<evidence type="ECO:0000256" key="13">
    <source>
        <dbReference type="ARBA" id="ARBA00023014"/>
    </source>
</evidence>
<evidence type="ECO:0000256" key="8">
    <source>
        <dbReference type="ARBA" id="ARBA00022526"/>
    </source>
</evidence>
<keyword evidence="10 15" id="KW-0479">Metal-binding</keyword>
<dbReference type="InterPro" id="IPR001989">
    <property type="entry name" value="Radical_activat_CS"/>
</dbReference>
<evidence type="ECO:0000256" key="11">
    <source>
        <dbReference type="ARBA" id="ARBA00023002"/>
    </source>
</evidence>
<evidence type="ECO:0000256" key="4">
    <source>
        <dbReference type="ARBA" id="ARBA00012303"/>
    </source>
</evidence>
<comment type="function">
    <text evidence="1 15">Activation of pyruvate formate-lyase under anaerobic conditions by generation of an organic free radical, using S-adenosylmethionine and reduced flavodoxin as cosubstrates to produce 5'-deoxy-adenosine.</text>
</comment>
<evidence type="ECO:0000256" key="2">
    <source>
        <dbReference type="ARBA" id="ARBA00004496"/>
    </source>
</evidence>
<keyword evidence="13 15" id="KW-0411">Iron-sulfur</keyword>
<accession>A0ABS0T6H5</accession>
<dbReference type="SUPFAM" id="SSF102114">
    <property type="entry name" value="Radical SAM enzymes"/>
    <property type="match status" value="1"/>
</dbReference>
<sequence>MKGHIHSVESLGTVDGPGLRYIIFTQGCLLRCLYCHNPDTWKINEPTRVATVDELVSEIVPYRPYFEASGGGVTISGGEPLLQMPFITALFKELKRHGIHTCIDTSLGCANDSKAFKRHFDEVLPYTDLLMVDIKHINNEKHKKLTGQPNTHILNYIRYLAEQDKPIWIRHVLVPGLTDAPEDLRALGDFINQLSNVVKFELLPYHQLGVHKWEALGINYQLNDVTPPNDEDVEKAYALVGFKGHTPLTPVSNS</sequence>
<keyword evidence="9 15" id="KW-0949">S-adenosyl-L-methionine</keyword>
<organism evidence="17 18">
    <name type="scientific">Staphylococcus canis</name>
    <dbReference type="NCBI Taxonomy" id="2724942"/>
    <lineage>
        <taxon>Bacteria</taxon>
        <taxon>Bacillati</taxon>
        <taxon>Bacillota</taxon>
        <taxon>Bacilli</taxon>
        <taxon>Bacillales</taxon>
        <taxon>Staphylococcaceae</taxon>
        <taxon>Staphylococcus</taxon>
    </lineage>
</organism>
<evidence type="ECO:0000256" key="12">
    <source>
        <dbReference type="ARBA" id="ARBA00023004"/>
    </source>
</evidence>
<evidence type="ECO:0000256" key="3">
    <source>
        <dbReference type="ARBA" id="ARBA00009777"/>
    </source>
</evidence>
<comment type="subcellular location">
    <subcellularLocation>
        <location evidence="2 15">Cytoplasm</location>
    </subcellularLocation>
</comment>
<evidence type="ECO:0000259" key="16">
    <source>
        <dbReference type="PROSITE" id="PS51918"/>
    </source>
</evidence>
<dbReference type="NCBIfam" id="TIGR02493">
    <property type="entry name" value="PFLA"/>
    <property type="match status" value="1"/>
</dbReference>
<evidence type="ECO:0000313" key="18">
    <source>
        <dbReference type="Proteomes" id="UP000751852"/>
    </source>
</evidence>
<comment type="caution">
    <text evidence="17">The sequence shown here is derived from an EMBL/GenBank/DDBJ whole genome shotgun (WGS) entry which is preliminary data.</text>
</comment>
<dbReference type="SFLD" id="SFLDF00278">
    <property type="entry name" value="pyruvate_formate-lyase_activas"/>
    <property type="match status" value="1"/>
</dbReference>
<comment type="similarity">
    <text evidence="3 15">Belongs to the organic radical-activating enzymes family.</text>
</comment>
<dbReference type="InterPro" id="IPR007197">
    <property type="entry name" value="rSAM"/>
</dbReference>
<evidence type="ECO:0000256" key="15">
    <source>
        <dbReference type="RuleBase" id="RU362053"/>
    </source>
</evidence>
<dbReference type="GO" id="GO:0043365">
    <property type="term" value="F:[formate-C-acetyltransferase]-activating enzyme activity"/>
    <property type="evidence" value="ECO:0007669"/>
    <property type="project" value="UniProtKB-EC"/>
</dbReference>